<dbReference type="STRING" id="395495.Lcho_2239"/>
<dbReference type="HOGENOM" id="CLU_2717461_0_0_4"/>
<accession>B1Y3H7</accession>
<evidence type="ECO:0000256" key="1">
    <source>
        <dbReference type="SAM" id="MobiDB-lite"/>
    </source>
</evidence>
<organism evidence="2 3">
    <name type="scientific">Leptothrix cholodnii (strain ATCC 51168 / LMG 8142 / SP-6)</name>
    <name type="common">Leptothrix discophora (strain SP-6)</name>
    <dbReference type="NCBI Taxonomy" id="395495"/>
    <lineage>
        <taxon>Bacteria</taxon>
        <taxon>Pseudomonadati</taxon>
        <taxon>Pseudomonadota</taxon>
        <taxon>Betaproteobacteria</taxon>
        <taxon>Burkholderiales</taxon>
        <taxon>Sphaerotilaceae</taxon>
        <taxon>Leptothrix</taxon>
    </lineage>
</organism>
<dbReference type="EMBL" id="CP001013">
    <property type="protein sequence ID" value="ACB34505.1"/>
    <property type="molecule type" value="Genomic_DNA"/>
</dbReference>
<evidence type="ECO:0000313" key="2">
    <source>
        <dbReference type="EMBL" id="ACB34505.1"/>
    </source>
</evidence>
<dbReference type="Proteomes" id="UP000001693">
    <property type="component" value="Chromosome"/>
</dbReference>
<dbReference type="RefSeq" id="WP_012347265.1">
    <property type="nucleotide sequence ID" value="NC_010524.1"/>
</dbReference>
<evidence type="ECO:0000313" key="3">
    <source>
        <dbReference type="Proteomes" id="UP000001693"/>
    </source>
</evidence>
<feature type="region of interest" description="Disordered" evidence="1">
    <location>
        <begin position="49"/>
        <end position="72"/>
    </location>
</feature>
<proteinExistence type="predicted"/>
<gene>
    <name evidence="2" type="ordered locus">Lcho_2239</name>
</gene>
<dbReference type="KEGG" id="lch:Lcho_2239"/>
<dbReference type="AlphaFoldDB" id="B1Y3H7"/>
<reference evidence="2 3" key="1">
    <citation type="submission" date="2008-03" db="EMBL/GenBank/DDBJ databases">
        <title>Complete sequence of Leptothrix cholodnii SP-6.</title>
        <authorList>
            <consortium name="US DOE Joint Genome Institute"/>
            <person name="Copeland A."/>
            <person name="Lucas S."/>
            <person name="Lapidus A."/>
            <person name="Glavina del Rio T."/>
            <person name="Dalin E."/>
            <person name="Tice H."/>
            <person name="Bruce D."/>
            <person name="Goodwin L."/>
            <person name="Pitluck S."/>
            <person name="Chertkov O."/>
            <person name="Brettin T."/>
            <person name="Detter J.C."/>
            <person name="Han C."/>
            <person name="Kuske C.R."/>
            <person name="Schmutz J."/>
            <person name="Larimer F."/>
            <person name="Land M."/>
            <person name="Hauser L."/>
            <person name="Kyrpides N."/>
            <person name="Lykidis A."/>
            <person name="Emerson D."/>
            <person name="Richardson P."/>
        </authorList>
    </citation>
    <scope>NUCLEOTIDE SEQUENCE [LARGE SCALE GENOMIC DNA]</scope>
    <source>
        <strain evidence="3">ATCC 51168 / LMG 8142 / SP-6</strain>
    </source>
</reference>
<keyword evidence="3" id="KW-1185">Reference proteome</keyword>
<sequence>MDKRIAPVIDAETGKVIELNPPCGGSWLRDADGGLTPGDAATAKAAGLQWGDAPAEPDPEIVPDLVPRKTGR</sequence>
<name>B1Y3H7_LEPCP</name>
<protein>
    <submittedName>
        <fullName evidence="2">Uncharacterized protein</fullName>
    </submittedName>
</protein>